<evidence type="ECO:0000313" key="3">
    <source>
        <dbReference type="Proteomes" id="UP000324974"/>
    </source>
</evidence>
<keyword evidence="3" id="KW-1185">Reference proteome</keyword>
<sequence length="122" mass="12720">MLTLGATGAIYLAVEPQDGRKGIDGLAGVVASALGRDPASGDLFVFKNRKGNRLKVLAWAGDGFALYLRRLERGTFAFPAAGGVGVVVTPAQLAMILGGLDPAAARSRKRYARPDPANPRTV</sequence>
<keyword evidence="1" id="KW-0472">Membrane</keyword>
<dbReference type="NCBIfam" id="NF033819">
    <property type="entry name" value="IS66_TnpB"/>
    <property type="match status" value="1"/>
</dbReference>
<dbReference type="RefSeq" id="WP_168218954.1">
    <property type="nucleotide sequence ID" value="NZ_CP042425.1"/>
</dbReference>
<feature type="transmembrane region" description="Helical" evidence="1">
    <location>
        <begin position="76"/>
        <end position="100"/>
    </location>
</feature>
<keyword evidence="1" id="KW-1133">Transmembrane helix</keyword>
<protein>
    <recommendedName>
        <fullName evidence="4">Transposase</fullName>
    </recommendedName>
</protein>
<gene>
    <name evidence="2" type="ORF">PX52LOC_02510</name>
</gene>
<dbReference type="AlphaFoldDB" id="A0A5C1A8M5"/>
<dbReference type="EMBL" id="CP042425">
    <property type="protein sequence ID" value="QEL15581.1"/>
    <property type="molecule type" value="Genomic_DNA"/>
</dbReference>
<evidence type="ECO:0000313" key="2">
    <source>
        <dbReference type="EMBL" id="QEL15581.1"/>
    </source>
</evidence>
<dbReference type="Pfam" id="PF05717">
    <property type="entry name" value="TnpB_IS66"/>
    <property type="match status" value="1"/>
</dbReference>
<name>A0A5C1A8M5_9BACT</name>
<proteinExistence type="predicted"/>
<keyword evidence="1" id="KW-0812">Transmembrane</keyword>
<dbReference type="PANTHER" id="PTHR36455">
    <property type="match status" value="1"/>
</dbReference>
<dbReference type="Proteomes" id="UP000324974">
    <property type="component" value="Chromosome"/>
</dbReference>
<dbReference type="PANTHER" id="PTHR36455:SF1">
    <property type="entry name" value="BLR8292 PROTEIN"/>
    <property type="match status" value="1"/>
</dbReference>
<dbReference type="KEGG" id="lrs:PX52LOC_02510"/>
<reference evidence="3" key="1">
    <citation type="submission" date="2019-08" db="EMBL/GenBank/DDBJ databases">
        <title>Limnoglobus roseus gen. nov., sp. nov., a novel freshwater planctomycete with a giant genome from the family Gemmataceae.</title>
        <authorList>
            <person name="Kulichevskaya I.S."/>
            <person name="Naumoff D.G."/>
            <person name="Miroshnikov K."/>
            <person name="Ivanova A."/>
            <person name="Philippov D.A."/>
            <person name="Hakobyan A."/>
            <person name="Rijpstra I.C."/>
            <person name="Sinninghe Damste J.S."/>
            <person name="Liesack W."/>
            <person name="Dedysh S.N."/>
        </authorList>
    </citation>
    <scope>NUCLEOTIDE SEQUENCE [LARGE SCALE GENOMIC DNA]</scope>
    <source>
        <strain evidence="3">PX52</strain>
    </source>
</reference>
<accession>A0A5C1A8M5</accession>
<evidence type="ECO:0008006" key="4">
    <source>
        <dbReference type="Google" id="ProtNLM"/>
    </source>
</evidence>
<dbReference type="InterPro" id="IPR008878">
    <property type="entry name" value="Transposase_IS66_Orf2"/>
</dbReference>
<evidence type="ECO:0000256" key="1">
    <source>
        <dbReference type="SAM" id="Phobius"/>
    </source>
</evidence>
<organism evidence="2 3">
    <name type="scientific">Limnoglobus roseus</name>
    <dbReference type="NCBI Taxonomy" id="2598579"/>
    <lineage>
        <taxon>Bacteria</taxon>
        <taxon>Pseudomonadati</taxon>
        <taxon>Planctomycetota</taxon>
        <taxon>Planctomycetia</taxon>
        <taxon>Gemmatales</taxon>
        <taxon>Gemmataceae</taxon>
        <taxon>Limnoglobus</taxon>
    </lineage>
</organism>